<dbReference type="Pfam" id="PF03929">
    <property type="entry name" value="PepSY_TM"/>
    <property type="match status" value="1"/>
</dbReference>
<dbReference type="PANTHER" id="PTHR34219">
    <property type="entry name" value="IRON-REGULATED INNER MEMBRANE PROTEIN-RELATED"/>
    <property type="match status" value="1"/>
</dbReference>
<dbReference type="EMBL" id="SBKP01000022">
    <property type="protein sequence ID" value="RXR25206.1"/>
    <property type="molecule type" value="Genomic_DNA"/>
</dbReference>
<keyword evidence="1" id="KW-0812">Transmembrane</keyword>
<dbReference type="Proteomes" id="UP000290958">
    <property type="component" value="Unassembled WGS sequence"/>
</dbReference>
<organism evidence="2 3">
    <name type="scientific">Sphingobium fluviale</name>
    <dbReference type="NCBI Taxonomy" id="2506423"/>
    <lineage>
        <taxon>Bacteria</taxon>
        <taxon>Pseudomonadati</taxon>
        <taxon>Pseudomonadota</taxon>
        <taxon>Alphaproteobacteria</taxon>
        <taxon>Sphingomonadales</taxon>
        <taxon>Sphingomonadaceae</taxon>
        <taxon>Sphingobium</taxon>
    </lineage>
</organism>
<proteinExistence type="predicted"/>
<keyword evidence="1" id="KW-1133">Transmembrane helix</keyword>
<comment type="caution">
    <text evidence="2">The sequence shown here is derived from an EMBL/GenBank/DDBJ whole genome shotgun (WGS) entry which is preliminary data.</text>
</comment>
<feature type="transmembrane region" description="Helical" evidence="1">
    <location>
        <begin position="53"/>
        <end position="73"/>
    </location>
</feature>
<dbReference type="InterPro" id="IPR005625">
    <property type="entry name" value="PepSY-ass_TM"/>
</dbReference>
<sequence>MDERLKRTDVLIDPYEGKVIGTYRTGLTRGGDGVRAWLFPVHSGFVIGPVGGVIYTIIGLSVSLWVSTGFIMWRRQRRGRAKKLPAVGVENSIST</sequence>
<protein>
    <submittedName>
        <fullName evidence="2">PepSY domain-containing protein</fullName>
    </submittedName>
</protein>
<evidence type="ECO:0000313" key="2">
    <source>
        <dbReference type="EMBL" id="RXR25206.1"/>
    </source>
</evidence>
<keyword evidence="3" id="KW-1185">Reference proteome</keyword>
<dbReference type="AlphaFoldDB" id="A0A4Q1KE85"/>
<reference evidence="3" key="1">
    <citation type="submission" date="2019-01" db="EMBL/GenBank/DDBJ databases">
        <title>Cytophagaceae bacterium strain CAR-16.</title>
        <authorList>
            <person name="Chen W.-M."/>
        </authorList>
    </citation>
    <scope>NUCLEOTIDE SEQUENCE [LARGE SCALE GENOMIC DNA]</scope>
    <source>
        <strain evidence="3">CHR27</strain>
    </source>
</reference>
<accession>A0A4Q1KE85</accession>
<evidence type="ECO:0000256" key="1">
    <source>
        <dbReference type="SAM" id="Phobius"/>
    </source>
</evidence>
<dbReference type="RefSeq" id="WP_129405245.1">
    <property type="nucleotide sequence ID" value="NZ_SBKP01000022.1"/>
</dbReference>
<evidence type="ECO:0000313" key="3">
    <source>
        <dbReference type="Proteomes" id="UP000290958"/>
    </source>
</evidence>
<dbReference type="OrthoDB" id="7626573at2"/>
<keyword evidence="1" id="KW-0472">Membrane</keyword>
<name>A0A4Q1KE85_9SPHN</name>
<gene>
    <name evidence="2" type="ORF">EQG66_14460</name>
</gene>